<organism evidence="1 2">
    <name type="scientific">Canavalia gladiata</name>
    <name type="common">Sword bean</name>
    <name type="synonym">Dolichos gladiatus</name>
    <dbReference type="NCBI Taxonomy" id="3824"/>
    <lineage>
        <taxon>Eukaryota</taxon>
        <taxon>Viridiplantae</taxon>
        <taxon>Streptophyta</taxon>
        <taxon>Embryophyta</taxon>
        <taxon>Tracheophyta</taxon>
        <taxon>Spermatophyta</taxon>
        <taxon>Magnoliopsida</taxon>
        <taxon>eudicotyledons</taxon>
        <taxon>Gunneridae</taxon>
        <taxon>Pentapetalae</taxon>
        <taxon>rosids</taxon>
        <taxon>fabids</taxon>
        <taxon>Fabales</taxon>
        <taxon>Fabaceae</taxon>
        <taxon>Papilionoideae</taxon>
        <taxon>50 kb inversion clade</taxon>
        <taxon>NPAAA clade</taxon>
        <taxon>indigoferoid/millettioid clade</taxon>
        <taxon>Phaseoleae</taxon>
        <taxon>Canavalia</taxon>
    </lineage>
</organism>
<protein>
    <submittedName>
        <fullName evidence="1">Uncharacterized protein</fullName>
    </submittedName>
</protein>
<evidence type="ECO:0000313" key="1">
    <source>
        <dbReference type="EMBL" id="KAK7344176.1"/>
    </source>
</evidence>
<evidence type="ECO:0000313" key="2">
    <source>
        <dbReference type="Proteomes" id="UP001367508"/>
    </source>
</evidence>
<gene>
    <name evidence="1" type="ORF">VNO77_13509</name>
</gene>
<reference evidence="1 2" key="1">
    <citation type="submission" date="2024-01" db="EMBL/GenBank/DDBJ databases">
        <title>The genomes of 5 underutilized Papilionoideae crops provide insights into root nodulation and disease resistanc.</title>
        <authorList>
            <person name="Jiang F."/>
        </authorList>
    </citation>
    <scope>NUCLEOTIDE SEQUENCE [LARGE SCALE GENOMIC DNA]</scope>
    <source>
        <strain evidence="1">LVBAO_FW01</strain>
        <tissue evidence="1">Leaves</tissue>
    </source>
</reference>
<accession>A0AAN9LXY7</accession>
<dbReference type="EMBL" id="JAYMYQ010000003">
    <property type="protein sequence ID" value="KAK7344176.1"/>
    <property type="molecule type" value="Genomic_DNA"/>
</dbReference>
<dbReference type="AlphaFoldDB" id="A0AAN9LXY7"/>
<dbReference type="Proteomes" id="UP001367508">
    <property type="component" value="Unassembled WGS sequence"/>
</dbReference>
<sequence length="86" mass="10110">MTSSMTSFPRQPTLDPTTANTYTWQHLHGAVPPHHCIHISPKPYSRPKLLSISTPHIRNSEFRFQPKLHFHLRLRYQLCFLFVSDL</sequence>
<keyword evidence="2" id="KW-1185">Reference proteome</keyword>
<proteinExistence type="predicted"/>
<comment type="caution">
    <text evidence="1">The sequence shown here is derived from an EMBL/GenBank/DDBJ whole genome shotgun (WGS) entry which is preliminary data.</text>
</comment>
<name>A0AAN9LXY7_CANGL</name>